<evidence type="ECO:0000313" key="1">
    <source>
        <dbReference type="EMBL" id="KAK3198430.1"/>
    </source>
</evidence>
<dbReference type="PANTHER" id="PTHR47587:SF2">
    <property type="entry name" value="OS05G0103500 PROTEIN"/>
    <property type="match status" value="1"/>
</dbReference>
<dbReference type="PANTHER" id="PTHR47587">
    <property type="entry name" value="OS05G0103500 PROTEIN"/>
    <property type="match status" value="1"/>
</dbReference>
<gene>
    <name evidence="1" type="ORF">Dsin_021845</name>
</gene>
<protein>
    <submittedName>
        <fullName evidence="1">Uncharacterized protein</fullName>
    </submittedName>
</protein>
<dbReference type="AlphaFoldDB" id="A0AAE0DZ66"/>
<proteinExistence type="predicted"/>
<dbReference type="Proteomes" id="UP001281410">
    <property type="component" value="Unassembled WGS sequence"/>
</dbReference>
<organism evidence="1 2">
    <name type="scientific">Dipteronia sinensis</name>
    <dbReference type="NCBI Taxonomy" id="43782"/>
    <lineage>
        <taxon>Eukaryota</taxon>
        <taxon>Viridiplantae</taxon>
        <taxon>Streptophyta</taxon>
        <taxon>Embryophyta</taxon>
        <taxon>Tracheophyta</taxon>
        <taxon>Spermatophyta</taxon>
        <taxon>Magnoliopsida</taxon>
        <taxon>eudicotyledons</taxon>
        <taxon>Gunneridae</taxon>
        <taxon>Pentapetalae</taxon>
        <taxon>rosids</taxon>
        <taxon>malvids</taxon>
        <taxon>Sapindales</taxon>
        <taxon>Sapindaceae</taxon>
        <taxon>Hippocastanoideae</taxon>
        <taxon>Acereae</taxon>
        <taxon>Dipteronia</taxon>
    </lineage>
</organism>
<keyword evidence="2" id="KW-1185">Reference proteome</keyword>
<name>A0AAE0DZ66_9ROSI</name>
<sequence length="167" mass="19004">MVQEVTERAKTLRDQEFKLPYQKPLPCLAEKEASEVCYKESIVDPLKCHHLLKNYADCSRKARQLLVPLEDFSLLDGEVILENEDVLLGSELISEKKVVLGTNSNDEVVLANEDVLLEPTLEKEVILGTNLNDEIVMENEDVLLELILEKEIMMKTYKITGYLPNGE</sequence>
<accession>A0AAE0DZ66</accession>
<dbReference type="EMBL" id="JANJYJ010000007">
    <property type="protein sequence ID" value="KAK3198430.1"/>
    <property type="molecule type" value="Genomic_DNA"/>
</dbReference>
<comment type="caution">
    <text evidence="1">The sequence shown here is derived from an EMBL/GenBank/DDBJ whole genome shotgun (WGS) entry which is preliminary data.</text>
</comment>
<reference evidence="1" key="1">
    <citation type="journal article" date="2023" name="Plant J.">
        <title>Genome sequences and population genomics provide insights into the demographic history, inbreeding, and mutation load of two 'living fossil' tree species of Dipteronia.</title>
        <authorList>
            <person name="Feng Y."/>
            <person name="Comes H.P."/>
            <person name="Chen J."/>
            <person name="Zhu S."/>
            <person name="Lu R."/>
            <person name="Zhang X."/>
            <person name="Li P."/>
            <person name="Qiu J."/>
            <person name="Olsen K.M."/>
            <person name="Qiu Y."/>
        </authorList>
    </citation>
    <scope>NUCLEOTIDE SEQUENCE</scope>
    <source>
        <strain evidence="1">NBL</strain>
    </source>
</reference>
<evidence type="ECO:0000313" key="2">
    <source>
        <dbReference type="Proteomes" id="UP001281410"/>
    </source>
</evidence>